<dbReference type="Proteomes" id="UP000823388">
    <property type="component" value="Chromosome 5K"/>
</dbReference>
<evidence type="ECO:0000256" key="3">
    <source>
        <dbReference type="ARBA" id="ARBA00022622"/>
    </source>
</evidence>
<dbReference type="GO" id="GO:0012505">
    <property type="term" value="C:endomembrane system"/>
    <property type="evidence" value="ECO:0007669"/>
    <property type="project" value="UniProtKB-SubCell"/>
</dbReference>
<dbReference type="AlphaFoldDB" id="A0A8T0SV83"/>
<evidence type="ECO:0000256" key="8">
    <source>
        <dbReference type="ARBA" id="ARBA00023278"/>
    </source>
</evidence>
<organism evidence="12 13">
    <name type="scientific">Panicum virgatum</name>
    <name type="common">Blackwell switchgrass</name>
    <dbReference type="NCBI Taxonomy" id="38727"/>
    <lineage>
        <taxon>Eukaryota</taxon>
        <taxon>Viridiplantae</taxon>
        <taxon>Streptophyta</taxon>
        <taxon>Embryophyta</taxon>
        <taxon>Tracheophyta</taxon>
        <taxon>Spermatophyta</taxon>
        <taxon>Magnoliopsida</taxon>
        <taxon>Liliopsida</taxon>
        <taxon>Poales</taxon>
        <taxon>Poaceae</taxon>
        <taxon>PACMAD clade</taxon>
        <taxon>Panicoideae</taxon>
        <taxon>Panicodae</taxon>
        <taxon>Paniceae</taxon>
        <taxon>Panicinae</taxon>
        <taxon>Panicum</taxon>
        <taxon>Panicum sect. Hiantes</taxon>
    </lineage>
</organism>
<dbReference type="PANTHER" id="PTHR34114:SF11">
    <property type="entry name" value="ARABINOGALACTAN PROTEIN 13-RELATED"/>
    <property type="match status" value="1"/>
</dbReference>
<evidence type="ECO:0000313" key="12">
    <source>
        <dbReference type="EMBL" id="KAG2601148.1"/>
    </source>
</evidence>
<evidence type="ECO:0000256" key="6">
    <source>
        <dbReference type="ARBA" id="ARBA00023136"/>
    </source>
</evidence>
<accession>A0A8T0SV83</accession>
<keyword evidence="11" id="KW-0812">Transmembrane</keyword>
<keyword evidence="4" id="KW-0732">Signal</keyword>
<evidence type="ECO:0000256" key="5">
    <source>
        <dbReference type="ARBA" id="ARBA00022974"/>
    </source>
</evidence>
<name>A0A8T0SV83_PANVG</name>
<keyword evidence="6 11" id="KW-0472">Membrane</keyword>
<keyword evidence="3" id="KW-0336">GPI-anchor</keyword>
<comment type="caution">
    <text evidence="12">The sequence shown here is derived from an EMBL/GenBank/DDBJ whole genome shotgun (WGS) entry which is preliminary data.</text>
</comment>
<evidence type="ECO:0000256" key="11">
    <source>
        <dbReference type="SAM" id="Phobius"/>
    </source>
</evidence>
<dbReference type="PANTHER" id="PTHR34114">
    <property type="entry name" value="ARABINOGALACTAN PEPTIDE 1"/>
    <property type="match status" value="1"/>
</dbReference>
<dbReference type="EMBL" id="CM029045">
    <property type="protein sequence ID" value="KAG2601148.1"/>
    <property type="molecule type" value="Genomic_DNA"/>
</dbReference>
<evidence type="ECO:0000313" key="13">
    <source>
        <dbReference type="Proteomes" id="UP000823388"/>
    </source>
</evidence>
<evidence type="ECO:0000256" key="2">
    <source>
        <dbReference type="ARBA" id="ARBA00005835"/>
    </source>
</evidence>
<keyword evidence="8" id="KW-0379">Hydroxylation</keyword>
<feature type="transmembrane region" description="Helical" evidence="11">
    <location>
        <begin position="75"/>
        <end position="98"/>
    </location>
</feature>
<sequence length="99" mass="9734">MLASSPAAHPSKQRRSRADSFLPRCFLSSSVRPKKMAAGQLKAKILAAAAAAVVVASSLVGTASAADAPALAPTSGATAAAPAFAAVSVAVSAFGYLFC</sequence>
<keyword evidence="13" id="KW-1185">Reference proteome</keyword>
<keyword evidence="5" id="KW-0654">Proteoglycan</keyword>
<dbReference type="InterPro" id="IPR039281">
    <property type="entry name" value="AGP3/12/13/14/21"/>
</dbReference>
<comment type="subcellular location">
    <subcellularLocation>
        <location evidence="10">Endomembrane system</location>
        <topology evidence="10">Lipid-anchor</topology>
    </subcellularLocation>
    <subcellularLocation>
        <location evidence="1">Membrane</location>
        <topology evidence="1">Lipid-anchor</topology>
        <topology evidence="1">GPI-anchor</topology>
    </subcellularLocation>
</comment>
<keyword evidence="11" id="KW-1133">Transmembrane helix</keyword>
<gene>
    <name evidence="12" type="ORF">PVAP13_5KG545756</name>
</gene>
<protein>
    <submittedName>
        <fullName evidence="12">Uncharacterized protein</fullName>
    </submittedName>
</protein>
<proteinExistence type="inferred from homology"/>
<evidence type="ECO:0000256" key="9">
    <source>
        <dbReference type="ARBA" id="ARBA00023288"/>
    </source>
</evidence>
<reference evidence="12" key="1">
    <citation type="submission" date="2020-05" db="EMBL/GenBank/DDBJ databases">
        <title>WGS assembly of Panicum virgatum.</title>
        <authorList>
            <person name="Lovell J.T."/>
            <person name="Jenkins J."/>
            <person name="Shu S."/>
            <person name="Juenger T.E."/>
            <person name="Schmutz J."/>
        </authorList>
    </citation>
    <scope>NUCLEOTIDE SEQUENCE</scope>
    <source>
        <strain evidence="12">AP13</strain>
    </source>
</reference>
<keyword evidence="9" id="KW-0449">Lipoprotein</keyword>
<dbReference type="GO" id="GO:0098552">
    <property type="term" value="C:side of membrane"/>
    <property type="evidence" value="ECO:0007669"/>
    <property type="project" value="UniProtKB-KW"/>
</dbReference>
<evidence type="ECO:0000256" key="10">
    <source>
        <dbReference type="ARBA" id="ARBA00037868"/>
    </source>
</evidence>
<evidence type="ECO:0000256" key="7">
    <source>
        <dbReference type="ARBA" id="ARBA00023180"/>
    </source>
</evidence>
<keyword evidence="7" id="KW-0325">Glycoprotein</keyword>
<evidence type="ECO:0000256" key="4">
    <source>
        <dbReference type="ARBA" id="ARBA00022729"/>
    </source>
</evidence>
<comment type="similarity">
    <text evidence="2">Belongs to the AG-peptide AGP family.</text>
</comment>
<evidence type="ECO:0000256" key="1">
    <source>
        <dbReference type="ARBA" id="ARBA00004589"/>
    </source>
</evidence>